<reference evidence="1 2" key="1">
    <citation type="submission" date="2019-03" db="EMBL/GenBank/DDBJ databases">
        <title>Genomic Encyclopedia of Type Strains, Phase IV (KMG-IV): sequencing the most valuable type-strain genomes for metagenomic binning, comparative biology and taxonomic classification.</title>
        <authorList>
            <person name="Goeker M."/>
        </authorList>
    </citation>
    <scope>NUCLEOTIDE SEQUENCE [LARGE SCALE GENOMIC DNA]</scope>
    <source>
        <strain evidence="1 2">DSM 28697</strain>
    </source>
</reference>
<gene>
    <name evidence="1" type="ORF">EV213_109158</name>
</gene>
<evidence type="ECO:0000313" key="2">
    <source>
        <dbReference type="Proteomes" id="UP000295632"/>
    </source>
</evidence>
<organism evidence="1 2">
    <name type="scientific">Aureibacillus halotolerans</name>
    <dbReference type="NCBI Taxonomy" id="1508390"/>
    <lineage>
        <taxon>Bacteria</taxon>
        <taxon>Bacillati</taxon>
        <taxon>Bacillota</taxon>
        <taxon>Bacilli</taxon>
        <taxon>Bacillales</taxon>
        <taxon>Bacillaceae</taxon>
        <taxon>Aureibacillus</taxon>
    </lineage>
</organism>
<protein>
    <submittedName>
        <fullName evidence="1">Uncharacterized protein</fullName>
    </submittedName>
</protein>
<dbReference type="AlphaFoldDB" id="A0A4R6U2W3"/>
<dbReference type="OrthoDB" id="2934253at2"/>
<comment type="caution">
    <text evidence="1">The sequence shown here is derived from an EMBL/GenBank/DDBJ whole genome shotgun (WGS) entry which is preliminary data.</text>
</comment>
<evidence type="ECO:0000313" key="1">
    <source>
        <dbReference type="EMBL" id="TDQ38789.1"/>
    </source>
</evidence>
<proteinExistence type="predicted"/>
<sequence>MEMSSYEVFPDIAEPIVPLLYNIYVNREFVGAMKMSHADKVSEDLSSFLHTQGLFDFDHIVEDDSYEITLDIEDIQGARDMLMLYLRG</sequence>
<dbReference type="RefSeq" id="WP_133580836.1">
    <property type="nucleotide sequence ID" value="NZ_SNYJ01000009.1"/>
</dbReference>
<accession>A0A4R6U2W3</accession>
<dbReference type="Proteomes" id="UP000295632">
    <property type="component" value="Unassembled WGS sequence"/>
</dbReference>
<dbReference type="EMBL" id="SNYJ01000009">
    <property type="protein sequence ID" value="TDQ38789.1"/>
    <property type="molecule type" value="Genomic_DNA"/>
</dbReference>
<keyword evidence="2" id="KW-1185">Reference proteome</keyword>
<name>A0A4R6U2W3_9BACI</name>